<dbReference type="EMBL" id="CP147246">
    <property type="protein sequence ID" value="WYJ95543.1"/>
    <property type="molecule type" value="Genomic_DNA"/>
</dbReference>
<organism evidence="1">
    <name type="scientific">Candidatus Enterococcus dunnyi</name>
    <dbReference type="NCBI Taxonomy" id="1834192"/>
    <lineage>
        <taxon>Bacteria</taxon>
        <taxon>Bacillati</taxon>
        <taxon>Bacillota</taxon>
        <taxon>Bacilli</taxon>
        <taxon>Lactobacillales</taxon>
        <taxon>Enterococcaceae</taxon>
        <taxon>Enterococcus</taxon>
    </lineage>
</organism>
<dbReference type="Proteomes" id="UP000196151">
    <property type="component" value="Chromosome"/>
</dbReference>
<sequence>MRIYIETRGNKTSLGYRELAEKMWFKEKNGHELEISHVGNDETFQDNLFLSLSIDKWLNDSRWKKIESPLQFEDIDLEFLKEENLLFIMSKHQNILTVDKRALYIMAVELAKDLDGSISEDGKSTWLSVAEFEKKYPVVLNLTYEEANDISLKEVKTMEAIEEPWDYDSD</sequence>
<evidence type="ECO:0000313" key="1">
    <source>
        <dbReference type="EMBL" id="OUZ35024.1"/>
    </source>
</evidence>
<accession>A0A200JCV3</accession>
<dbReference type="RefSeq" id="WP_087639673.1">
    <property type="nucleotide sequence ID" value="NZ_CP147246.1"/>
</dbReference>
<reference evidence="2" key="2">
    <citation type="submission" date="2017-05" db="EMBL/GenBank/DDBJ databases">
        <authorList>
            <consortium name="The Broad Institute Genomics Platform"/>
            <consortium name="The Broad Institute Genomic Center for Infectious Diseases"/>
            <person name="Earl A."/>
            <person name="Manson A."/>
            <person name="Schwartman J."/>
            <person name="Gilmore M."/>
            <person name="Abouelleil A."/>
            <person name="Cao P."/>
            <person name="Chapman S."/>
            <person name="Cusick C."/>
            <person name="Shea T."/>
            <person name="Young S."/>
            <person name="Neafsey D."/>
            <person name="Nusbaum C."/>
            <person name="Birren B."/>
        </authorList>
    </citation>
    <scope>NUCLEOTIDE SEQUENCE</scope>
    <source>
        <strain evidence="2">9D6_DIV0238</strain>
    </source>
</reference>
<protein>
    <submittedName>
        <fullName evidence="1">Uncharacterized protein</fullName>
    </submittedName>
</protein>
<name>A0A200JCV3_9ENTE</name>
<dbReference type="AlphaFoldDB" id="A0A200JCV3"/>
<gene>
    <name evidence="1" type="ORF">A5889_000499</name>
    <name evidence="2" type="ORF">A5889_003091</name>
</gene>
<proteinExistence type="predicted"/>
<reference evidence="1" key="1">
    <citation type="submission" date="2017-05" db="EMBL/GenBank/DDBJ databases">
        <title>The Genome Sequence of Enterococcus sp. 9D6_DIV0238.</title>
        <authorList>
            <consortium name="The Broad Institute Genomics Platform"/>
            <consortium name="The Broad Institute Genomic Center for Infectious Diseases"/>
            <person name="Earl A."/>
            <person name="Manson A."/>
            <person name="Schwartman J."/>
            <person name="Gilmore M."/>
            <person name="Abouelleil A."/>
            <person name="Cao P."/>
            <person name="Chapman S."/>
            <person name="Cusick C."/>
            <person name="Shea T."/>
            <person name="Young S."/>
            <person name="Neafsey D."/>
            <person name="Nusbaum C."/>
            <person name="Birren B."/>
        </authorList>
    </citation>
    <scope>NUCLEOTIDE SEQUENCE [LARGE SCALE GENOMIC DNA]</scope>
    <source>
        <strain evidence="1">9D6_DIV0238</strain>
    </source>
</reference>
<dbReference type="OrthoDB" id="2222729at2"/>
<reference evidence="2" key="3">
    <citation type="submission" date="2024-03" db="EMBL/GenBank/DDBJ databases">
        <title>The Genome Sequence of Enterococcus sp. DIV0238c.</title>
        <authorList>
            <consortium name="The Broad Institute Genomics Platform"/>
            <consortium name="The Broad Institute Microbial Omics Core"/>
            <consortium name="The Broad Institute Genomic Center for Infectious Diseases"/>
            <person name="Earl A."/>
            <person name="Manson A."/>
            <person name="Gilmore M."/>
            <person name="Schwartman J."/>
            <person name="Shea T."/>
            <person name="Abouelleil A."/>
            <person name="Cao P."/>
            <person name="Chapman S."/>
            <person name="Cusick C."/>
            <person name="Young S."/>
            <person name="Neafsey D."/>
            <person name="Nusbaum C."/>
            <person name="Birren B."/>
        </authorList>
    </citation>
    <scope>NUCLEOTIDE SEQUENCE</scope>
    <source>
        <strain evidence="2">9D6_DIV0238</strain>
    </source>
</reference>
<dbReference type="EMBL" id="NIBQ01000001">
    <property type="protein sequence ID" value="OUZ35024.1"/>
    <property type="molecule type" value="Genomic_DNA"/>
</dbReference>
<evidence type="ECO:0000313" key="2">
    <source>
        <dbReference type="EMBL" id="WYJ95543.1"/>
    </source>
</evidence>
<keyword evidence="3" id="KW-1185">Reference proteome</keyword>
<evidence type="ECO:0000313" key="3">
    <source>
        <dbReference type="Proteomes" id="UP000196151"/>
    </source>
</evidence>